<evidence type="ECO:0000256" key="1">
    <source>
        <dbReference type="ARBA" id="ARBA00009922"/>
    </source>
</evidence>
<dbReference type="AlphaFoldDB" id="A0A1A6C5L5"/>
<dbReference type="Gene3D" id="1.10.486.10">
    <property type="entry name" value="PCRA, domain 4"/>
    <property type="match status" value="1"/>
</dbReference>
<dbReference type="Pfam" id="PF00580">
    <property type="entry name" value="UvrD-helicase"/>
    <property type="match status" value="1"/>
</dbReference>
<dbReference type="GO" id="GO:0006260">
    <property type="term" value="P:DNA replication"/>
    <property type="evidence" value="ECO:0007669"/>
    <property type="project" value="UniProtKB-UniRule"/>
</dbReference>
<dbReference type="GO" id="GO:0005524">
    <property type="term" value="F:ATP binding"/>
    <property type="evidence" value="ECO:0007669"/>
    <property type="project" value="UniProtKB-UniRule"/>
</dbReference>
<dbReference type="Gene3D" id="3.40.50.300">
    <property type="entry name" value="P-loop containing nucleotide triphosphate hydrolases"/>
    <property type="match status" value="2"/>
</dbReference>
<evidence type="ECO:0000256" key="3">
    <source>
        <dbReference type="ARBA" id="ARBA00022741"/>
    </source>
</evidence>
<dbReference type="CDD" id="cd18807">
    <property type="entry name" value="SF1_C_UvrD"/>
    <property type="match status" value="1"/>
</dbReference>
<evidence type="ECO:0000313" key="15">
    <source>
        <dbReference type="EMBL" id="OBS09853.1"/>
    </source>
</evidence>
<dbReference type="EC" id="5.6.2.4" evidence="11"/>
<dbReference type="Pfam" id="PF13361">
    <property type="entry name" value="UvrD_C"/>
    <property type="match status" value="2"/>
</dbReference>
<feature type="binding site" evidence="12">
    <location>
        <begin position="49"/>
        <end position="56"/>
    </location>
    <ligand>
        <name>ATP</name>
        <dbReference type="ChEBI" id="CHEBI:30616"/>
    </ligand>
</feature>
<dbReference type="PROSITE" id="PS51217">
    <property type="entry name" value="UVRD_HELICASE_CTER"/>
    <property type="match status" value="1"/>
</dbReference>
<keyword evidence="3 11" id="KW-0547">Nucleotide-binding</keyword>
<reference evidence="15 16" key="1">
    <citation type="journal article" date="2014" name="Genome Announc.">
        <title>Draft Genome Sequence of the Iron-Oxidizing, Acidophilic, and Halotolerant 'Thiobacillus prosperus' Type Strain DSM 5130.</title>
        <authorList>
            <person name="Ossandon F.J."/>
            <person name="Cardenas J.P."/>
            <person name="Corbett M."/>
            <person name="Quatrini R."/>
            <person name="Holmes D.S."/>
            <person name="Watkin E."/>
        </authorList>
    </citation>
    <scope>NUCLEOTIDE SEQUENCE [LARGE SCALE GENOMIC DNA]</scope>
    <source>
        <strain evidence="15 16">DSM 5130</strain>
    </source>
</reference>
<comment type="function">
    <text evidence="11">Rep helicase is a single-stranded DNA-dependent ATPase involved in DNA replication; it can initiate unwinding at a nick in the DNA. It binds to the single-stranded DNA and acts in a progressive fashion along the DNA in the 3' to 5' direction.</text>
</comment>
<feature type="domain" description="UvrD-like helicase C-terminal" evidence="14">
    <location>
        <begin position="305"/>
        <end position="584"/>
    </location>
</feature>
<feature type="domain" description="UvrD-like helicase ATP-binding" evidence="13">
    <location>
        <begin position="28"/>
        <end position="304"/>
    </location>
</feature>
<proteinExistence type="inferred from homology"/>
<comment type="catalytic activity">
    <reaction evidence="10 11">
        <text>ATP + H2O = ADP + phosphate + H(+)</text>
        <dbReference type="Rhea" id="RHEA:13065"/>
        <dbReference type="ChEBI" id="CHEBI:15377"/>
        <dbReference type="ChEBI" id="CHEBI:15378"/>
        <dbReference type="ChEBI" id="CHEBI:30616"/>
        <dbReference type="ChEBI" id="CHEBI:43474"/>
        <dbReference type="ChEBI" id="CHEBI:456216"/>
        <dbReference type="EC" id="5.6.2.4"/>
    </reaction>
</comment>
<organism evidence="15 16">
    <name type="scientific">Acidihalobacter prosperus</name>
    <dbReference type="NCBI Taxonomy" id="160660"/>
    <lineage>
        <taxon>Bacteria</taxon>
        <taxon>Pseudomonadati</taxon>
        <taxon>Pseudomonadota</taxon>
        <taxon>Gammaproteobacteria</taxon>
        <taxon>Chromatiales</taxon>
        <taxon>Ectothiorhodospiraceae</taxon>
        <taxon>Acidihalobacter</taxon>
    </lineage>
</organism>
<dbReference type="GO" id="GO:0043138">
    <property type="term" value="F:3'-5' DNA helicase activity"/>
    <property type="evidence" value="ECO:0007669"/>
    <property type="project" value="UniProtKB-UniRule"/>
</dbReference>
<keyword evidence="4 11" id="KW-0378">Hydrolase</keyword>
<keyword evidence="2 11" id="KW-0235">DNA replication</keyword>
<evidence type="ECO:0000256" key="4">
    <source>
        <dbReference type="ARBA" id="ARBA00022801"/>
    </source>
</evidence>
<evidence type="ECO:0000256" key="11">
    <source>
        <dbReference type="HAMAP-Rule" id="MF_01920"/>
    </source>
</evidence>
<comment type="catalytic activity">
    <reaction evidence="9 11">
        <text>Couples ATP hydrolysis with the unwinding of duplex DNA by translocating in the 3'-5' direction.</text>
        <dbReference type="EC" id="5.6.2.4"/>
    </reaction>
</comment>
<evidence type="ECO:0000256" key="8">
    <source>
        <dbReference type="ARBA" id="ARBA00023235"/>
    </source>
</evidence>
<dbReference type="GO" id="GO:0016887">
    <property type="term" value="F:ATP hydrolysis activity"/>
    <property type="evidence" value="ECO:0007669"/>
    <property type="project" value="RHEA"/>
</dbReference>
<evidence type="ECO:0000256" key="6">
    <source>
        <dbReference type="ARBA" id="ARBA00022840"/>
    </source>
</evidence>
<dbReference type="PANTHER" id="PTHR11070">
    <property type="entry name" value="UVRD / RECB / PCRA DNA HELICASE FAMILY MEMBER"/>
    <property type="match status" value="1"/>
</dbReference>
<evidence type="ECO:0000313" key="16">
    <source>
        <dbReference type="Proteomes" id="UP000029273"/>
    </source>
</evidence>
<comment type="subunit">
    <text evidence="11">Homodimer.</text>
</comment>
<evidence type="ECO:0000256" key="5">
    <source>
        <dbReference type="ARBA" id="ARBA00022806"/>
    </source>
</evidence>
<dbReference type="InterPro" id="IPR014016">
    <property type="entry name" value="UvrD-like_ATP-bd"/>
</dbReference>
<dbReference type="InterPro" id="IPR014017">
    <property type="entry name" value="DNA_helicase_UvrD-like_C"/>
</dbReference>
<evidence type="ECO:0000256" key="9">
    <source>
        <dbReference type="ARBA" id="ARBA00034617"/>
    </source>
</evidence>
<dbReference type="Proteomes" id="UP000029273">
    <property type="component" value="Unassembled WGS sequence"/>
</dbReference>
<dbReference type="HAMAP" id="MF_01920">
    <property type="entry name" value="Helicase_Rep"/>
    <property type="match status" value="1"/>
</dbReference>
<comment type="caution">
    <text evidence="15">The sequence shown here is derived from an EMBL/GenBank/DDBJ whole genome shotgun (WGS) entry which is preliminary data.</text>
</comment>
<evidence type="ECO:0000256" key="10">
    <source>
        <dbReference type="ARBA" id="ARBA00048988"/>
    </source>
</evidence>
<keyword evidence="5 11" id="KW-0347">Helicase</keyword>
<dbReference type="PROSITE" id="PS51198">
    <property type="entry name" value="UVRD_HELICASE_ATP_BIND"/>
    <property type="match status" value="1"/>
</dbReference>
<dbReference type="Gene3D" id="1.10.10.160">
    <property type="match status" value="1"/>
</dbReference>
<evidence type="ECO:0000256" key="7">
    <source>
        <dbReference type="ARBA" id="ARBA00023125"/>
    </source>
</evidence>
<dbReference type="EMBL" id="JQSG02000002">
    <property type="protein sequence ID" value="OBS09853.1"/>
    <property type="molecule type" value="Genomic_DNA"/>
</dbReference>
<dbReference type="SUPFAM" id="SSF52540">
    <property type="entry name" value="P-loop containing nucleoside triphosphate hydrolases"/>
    <property type="match status" value="1"/>
</dbReference>
<evidence type="ECO:0000256" key="12">
    <source>
        <dbReference type="PROSITE-ProRule" id="PRU00560"/>
    </source>
</evidence>
<feature type="binding site" evidence="11">
    <location>
        <position position="302"/>
    </location>
    <ligand>
        <name>ATP</name>
        <dbReference type="ChEBI" id="CHEBI:30616"/>
    </ligand>
</feature>
<dbReference type="InterPro" id="IPR027417">
    <property type="entry name" value="P-loop_NTPase"/>
</dbReference>
<accession>A0A1A6C5L5</accession>
<dbReference type="InterPro" id="IPR013986">
    <property type="entry name" value="DExx_box_DNA_helicase_dom_sf"/>
</dbReference>
<dbReference type="STRING" id="160660.BJI67_05580"/>
<keyword evidence="6 11" id="KW-0067">ATP-binding</keyword>
<dbReference type="InterPro" id="IPR005752">
    <property type="entry name" value="Helicase_Rep"/>
</dbReference>
<dbReference type="CDD" id="cd17932">
    <property type="entry name" value="DEXQc_UvrD"/>
    <property type="match status" value="1"/>
</dbReference>
<keyword evidence="7 11" id="KW-0238">DNA-binding</keyword>
<evidence type="ECO:0000259" key="13">
    <source>
        <dbReference type="PROSITE" id="PS51198"/>
    </source>
</evidence>
<keyword evidence="8 11" id="KW-0413">Isomerase</keyword>
<comment type="similarity">
    <text evidence="1 11">Belongs to the helicase family. UvrD subfamily.</text>
</comment>
<dbReference type="GO" id="GO:0000725">
    <property type="term" value="P:recombinational repair"/>
    <property type="evidence" value="ECO:0007669"/>
    <property type="project" value="TreeGrafter"/>
</dbReference>
<name>A0A1A6C5L5_9GAMM</name>
<keyword evidence="16" id="KW-1185">Reference proteome</keyword>
<dbReference type="GO" id="GO:0005829">
    <property type="term" value="C:cytosol"/>
    <property type="evidence" value="ECO:0007669"/>
    <property type="project" value="TreeGrafter"/>
</dbReference>
<dbReference type="InterPro" id="IPR000212">
    <property type="entry name" value="DNA_helicase_UvrD/REP"/>
</dbReference>
<protein>
    <recommendedName>
        <fullName evidence="11">ATP-dependent DNA helicase Rep</fullName>
        <ecNumber evidence="11">5.6.2.4</ecNumber>
    </recommendedName>
    <alternativeName>
        <fullName evidence="11">DNA 3'-5' helicase Rep</fullName>
    </alternativeName>
</protein>
<evidence type="ECO:0000256" key="2">
    <source>
        <dbReference type="ARBA" id="ARBA00022705"/>
    </source>
</evidence>
<gene>
    <name evidence="11" type="primary">rep</name>
    <name evidence="15" type="ORF">Thpro_020903</name>
</gene>
<dbReference type="GO" id="GO:0003697">
    <property type="term" value="F:single-stranded DNA binding"/>
    <property type="evidence" value="ECO:0007669"/>
    <property type="project" value="UniProtKB-UniRule"/>
</dbReference>
<dbReference type="PANTHER" id="PTHR11070:SF64">
    <property type="entry name" value="ATP-DEPENDENT DNA HELICASE REP"/>
    <property type="match status" value="1"/>
</dbReference>
<evidence type="ECO:0000259" key="14">
    <source>
        <dbReference type="PROSITE" id="PS51217"/>
    </source>
</evidence>
<sequence length="688" mass="78083">MIRFAPLTGCLPASPHNPADMAAQTDLEGLNPAQREAVKQTGRPLLVLAGAGSGKTRVITTKIAYLVRDCGIRPRGIVAVTFTNKAAREMKARAAAQLARDETRGLTISTFHTLGLNFLRQEMRLAGLKPGFTIFDAQDGAALIRELTHKDGAGDEEQIRHCISRWKNDLLPPETAQSQAENEFDLRAAKVYQRYQRSLAAYNAVDFDDLILRPVRLLGEHPEALERWQNRVRHLLVDEYQDTNACQYAFMRQLVGVDGGLTVVGDDDQSIYAWRGARPENLSRLQADFPRLQVVKLEQNYRSTGRILASANHLIANNPHTFEKRLWSAFGAGELLRVQPASSAEDEAARVVSEIIRRHFQDRCEYRDFAILYRGNHQSRPFERWLREHSIPYRISGGTGFFERQEVKDFMAYLRLLVNPDDDAAFLRVVNTPRRGIGPSTLEILGDYAGGRGVGLLAAAGEIGLEQQLSGRAIAALRRFTDWVGERAREAEDAEPVPFVRRVLEEIDYAAWLEENHDDPKAAARRLDYVHELIDWMQRLCQDEPDRRLPDLVSHMSLMDILERNGEEENTNAVNLMTLHAAKGLEFPHVFLVGMEEELLPHRTSIESGDLEEERRLAYVGITRARRSLTLTYAEKRKRYGEEYDCEPSRFLEELPAEHLEWRREPPSAEEARDLGRAHLANLKAMLD</sequence>